<dbReference type="EMBL" id="CP117990">
    <property type="protein sequence ID" value="WDG12008.1"/>
    <property type="molecule type" value="Genomic_DNA"/>
</dbReference>
<evidence type="ECO:0000313" key="2">
    <source>
        <dbReference type="Proteomes" id="UP001219537"/>
    </source>
</evidence>
<reference evidence="1" key="1">
    <citation type="submission" date="2023-02" db="EMBL/GenBank/DDBJ databases">
        <title>Isolation, identification, and genome analysis of Vibrio campbellii in the Penaeus vannamei larvae stage.</title>
        <authorList>
            <person name="Huang T."/>
            <person name="Zhang B."/>
        </authorList>
    </citation>
    <scope>NUCLEOTIDE SEQUENCE</scope>
    <source>
        <strain evidence="1">20220413_1</strain>
        <plasmid evidence="1">p_1</plasmid>
    </source>
</reference>
<dbReference type="AlphaFoldDB" id="A0AAQ2Y4W5"/>
<dbReference type="Proteomes" id="UP001219537">
    <property type="component" value="Plasmid p_1"/>
</dbReference>
<sequence length="178" mass="20247">MSIAKDALTSEVCHVVITKLAYLAGSGQEALLREAGVSDAQISKLEKLSYRELDAWIRKNKGELDISPFMQAIFPESNIPPEWKAFLQHGANNKMMKHYFGARAEECSAWRERLTIEPVFRARSIAHKQHSAVCKALMAQGDYRHISADALLEVAKTHRVSLCALWKELEKWDEEHEQ</sequence>
<name>A0AAQ2Y4W5_9VIBR</name>
<dbReference type="RefSeq" id="WP_105069425.1">
    <property type="nucleotide sequence ID" value="NZ_CP117990.1"/>
</dbReference>
<protein>
    <submittedName>
        <fullName evidence="1">STY4526/YPO1902 family pathogenicity island replication protein</fullName>
    </submittedName>
</protein>
<proteinExistence type="predicted"/>
<dbReference type="InterPro" id="IPR021364">
    <property type="entry name" value="DUF2857"/>
</dbReference>
<dbReference type="Pfam" id="PF11198">
    <property type="entry name" value="DUF2857"/>
    <property type="match status" value="1"/>
</dbReference>
<gene>
    <name evidence="1" type="ORF">PUN50_26690</name>
</gene>
<organism evidence="1 2">
    <name type="scientific">Vibrio campbellii</name>
    <dbReference type="NCBI Taxonomy" id="680"/>
    <lineage>
        <taxon>Bacteria</taxon>
        <taxon>Pseudomonadati</taxon>
        <taxon>Pseudomonadota</taxon>
        <taxon>Gammaproteobacteria</taxon>
        <taxon>Vibrionales</taxon>
        <taxon>Vibrionaceae</taxon>
        <taxon>Vibrio</taxon>
    </lineage>
</organism>
<accession>A0AAQ2Y4W5</accession>
<keyword evidence="1" id="KW-0614">Plasmid</keyword>
<evidence type="ECO:0000313" key="1">
    <source>
        <dbReference type="EMBL" id="WDG12008.1"/>
    </source>
</evidence>
<geneLocation type="plasmid" evidence="1 2">
    <name>p_1</name>
</geneLocation>